<evidence type="ECO:0000256" key="2">
    <source>
        <dbReference type="ARBA" id="ARBA00012948"/>
    </source>
</evidence>
<dbReference type="EMBL" id="KN847340">
    <property type="protein sequence ID" value="KIW38861.1"/>
    <property type="molecule type" value="Genomic_DNA"/>
</dbReference>
<comment type="similarity">
    <text evidence="1">Belongs to the short-chain dehydrogenases/reductases (SDR) family.</text>
</comment>
<dbReference type="Pfam" id="PF13561">
    <property type="entry name" value="adh_short_C2"/>
    <property type="match status" value="1"/>
</dbReference>
<dbReference type="InterPro" id="IPR002347">
    <property type="entry name" value="SDR_fam"/>
</dbReference>
<dbReference type="PANTHER" id="PTHR42879">
    <property type="entry name" value="3-OXOACYL-(ACYL-CARRIER-PROTEIN) REDUCTASE"/>
    <property type="match status" value="1"/>
</dbReference>
<reference evidence="5 6" key="1">
    <citation type="submission" date="2015-01" db="EMBL/GenBank/DDBJ databases">
        <title>The Genome Sequence of Exophiala oligosperma CBS72588.</title>
        <authorList>
            <consortium name="The Broad Institute Genomics Platform"/>
            <person name="Cuomo C."/>
            <person name="de Hoog S."/>
            <person name="Gorbushina A."/>
            <person name="Stielow B."/>
            <person name="Teixiera M."/>
            <person name="Abouelleil A."/>
            <person name="Chapman S.B."/>
            <person name="Priest M."/>
            <person name="Young S.K."/>
            <person name="Wortman J."/>
            <person name="Nusbaum C."/>
            <person name="Birren B."/>
        </authorList>
    </citation>
    <scope>NUCLEOTIDE SEQUENCE [LARGE SCALE GENOMIC DNA]</scope>
    <source>
        <strain evidence="5 6">CBS 72588</strain>
    </source>
</reference>
<name>A0A0D2AF94_9EURO</name>
<protein>
    <recommendedName>
        <fullName evidence="2">3-oxoacyl-[acyl-carrier-protein] reductase</fullName>
        <ecNumber evidence="2">1.1.1.100</ecNumber>
    </recommendedName>
</protein>
<dbReference type="OrthoDB" id="47007at2759"/>
<accession>A0A0D2AF94</accession>
<dbReference type="VEuPathDB" id="FungiDB:PV06_08689"/>
<gene>
    <name evidence="5" type="ORF">PV06_08689</name>
</gene>
<keyword evidence="3" id="KW-0521">NADP</keyword>
<dbReference type="PRINTS" id="PR00080">
    <property type="entry name" value="SDRFAMILY"/>
</dbReference>
<evidence type="ECO:0000256" key="4">
    <source>
        <dbReference type="ARBA" id="ARBA00048508"/>
    </source>
</evidence>
<evidence type="ECO:0000313" key="5">
    <source>
        <dbReference type="EMBL" id="KIW38861.1"/>
    </source>
</evidence>
<dbReference type="STRING" id="215243.A0A0D2AF94"/>
<organism evidence="5 6">
    <name type="scientific">Exophiala oligosperma</name>
    <dbReference type="NCBI Taxonomy" id="215243"/>
    <lineage>
        <taxon>Eukaryota</taxon>
        <taxon>Fungi</taxon>
        <taxon>Dikarya</taxon>
        <taxon>Ascomycota</taxon>
        <taxon>Pezizomycotina</taxon>
        <taxon>Eurotiomycetes</taxon>
        <taxon>Chaetothyriomycetidae</taxon>
        <taxon>Chaetothyriales</taxon>
        <taxon>Herpotrichiellaceae</taxon>
        <taxon>Exophiala</taxon>
    </lineage>
</organism>
<dbReference type="InterPro" id="IPR050259">
    <property type="entry name" value="SDR"/>
</dbReference>
<dbReference type="GO" id="GO:0004316">
    <property type="term" value="F:3-oxoacyl-[acyl-carrier-protein] reductase (NADPH) activity"/>
    <property type="evidence" value="ECO:0007669"/>
    <property type="project" value="UniProtKB-EC"/>
</dbReference>
<evidence type="ECO:0000256" key="3">
    <source>
        <dbReference type="ARBA" id="ARBA00022857"/>
    </source>
</evidence>
<dbReference type="GeneID" id="27360763"/>
<comment type="catalytic activity">
    <reaction evidence="4">
        <text>a (3R)-hydroxyacyl-[ACP] + NADP(+) = a 3-oxoacyl-[ACP] + NADPH + H(+)</text>
        <dbReference type="Rhea" id="RHEA:17397"/>
        <dbReference type="Rhea" id="RHEA-COMP:9916"/>
        <dbReference type="Rhea" id="RHEA-COMP:9945"/>
        <dbReference type="ChEBI" id="CHEBI:15378"/>
        <dbReference type="ChEBI" id="CHEBI:57783"/>
        <dbReference type="ChEBI" id="CHEBI:58349"/>
        <dbReference type="ChEBI" id="CHEBI:78776"/>
        <dbReference type="ChEBI" id="CHEBI:78827"/>
        <dbReference type="EC" id="1.1.1.100"/>
    </reaction>
</comment>
<dbReference type="PRINTS" id="PR00081">
    <property type="entry name" value="GDHRDH"/>
</dbReference>
<dbReference type="RefSeq" id="XP_016259077.1">
    <property type="nucleotide sequence ID" value="XM_016410055.1"/>
</dbReference>
<dbReference type="FunFam" id="3.40.50.720:FF:000084">
    <property type="entry name" value="Short-chain dehydrogenase reductase"/>
    <property type="match status" value="1"/>
</dbReference>
<dbReference type="HOGENOM" id="CLU_010194_1_3_1"/>
<keyword evidence="6" id="KW-1185">Reference proteome</keyword>
<evidence type="ECO:0000256" key="1">
    <source>
        <dbReference type="ARBA" id="ARBA00006484"/>
    </source>
</evidence>
<proteinExistence type="inferred from homology"/>
<dbReference type="SUPFAM" id="SSF51735">
    <property type="entry name" value="NAD(P)-binding Rossmann-fold domains"/>
    <property type="match status" value="1"/>
</dbReference>
<dbReference type="PANTHER" id="PTHR42879:SF2">
    <property type="entry name" value="3-OXOACYL-[ACYL-CARRIER-PROTEIN] REDUCTASE FABG"/>
    <property type="match status" value="1"/>
</dbReference>
<dbReference type="InterPro" id="IPR036291">
    <property type="entry name" value="NAD(P)-bd_dom_sf"/>
</dbReference>
<dbReference type="Proteomes" id="UP000053342">
    <property type="component" value="Unassembled WGS sequence"/>
</dbReference>
<dbReference type="AlphaFoldDB" id="A0A0D2AF94"/>
<dbReference type="EC" id="1.1.1.100" evidence="2"/>
<dbReference type="Gene3D" id="3.40.50.720">
    <property type="entry name" value="NAD(P)-binding Rossmann-like Domain"/>
    <property type="match status" value="1"/>
</dbReference>
<sequence length="273" mass="29010">MQSTTSLEGKTAIVTGGSRGIGAACAIQFAKKGISALAITYVSNKELAEEVVKKCRGLGVAKVVAIHSDLLDPHVGPQLVDRVLKELGAKTIDILVNNAVLTKVPMFEPFEKITVENFRDMMQGDLFGPINIIAAVLPHLPPRGGRVINISSCASKQAVADPMMLYGAAKAGLDSFTRSLAAQYGIKTLATFNSISVGATETDALQKAIDIYRSVVDDPQEMMIQQCTAEKRVADPEDVAFVVGFLATEEARWINGAQIPANGGVRDLIALQG</sequence>
<dbReference type="CDD" id="cd05233">
    <property type="entry name" value="SDR_c"/>
    <property type="match status" value="1"/>
</dbReference>
<evidence type="ECO:0000313" key="6">
    <source>
        <dbReference type="Proteomes" id="UP000053342"/>
    </source>
</evidence>